<proteinExistence type="predicted"/>
<protein>
    <submittedName>
        <fullName evidence="1">Uncharacterized protein</fullName>
    </submittedName>
</protein>
<evidence type="ECO:0000313" key="1">
    <source>
        <dbReference type="EMBL" id="JAD59709.1"/>
    </source>
</evidence>
<dbReference type="EMBL" id="GBRH01238186">
    <property type="protein sequence ID" value="JAD59709.1"/>
    <property type="molecule type" value="Transcribed_RNA"/>
</dbReference>
<name>A0A0A9B6U7_ARUDO</name>
<reference evidence="1" key="1">
    <citation type="submission" date="2014-09" db="EMBL/GenBank/DDBJ databases">
        <authorList>
            <person name="Magalhaes I.L.F."/>
            <person name="Oliveira U."/>
            <person name="Santos F.R."/>
            <person name="Vidigal T.H.D.A."/>
            <person name="Brescovit A.D."/>
            <person name="Santos A.J."/>
        </authorList>
    </citation>
    <scope>NUCLEOTIDE SEQUENCE</scope>
    <source>
        <tissue evidence="1">Shoot tissue taken approximately 20 cm above the soil surface</tissue>
    </source>
</reference>
<organism evidence="1">
    <name type="scientific">Arundo donax</name>
    <name type="common">Giant reed</name>
    <name type="synonym">Donax arundinaceus</name>
    <dbReference type="NCBI Taxonomy" id="35708"/>
    <lineage>
        <taxon>Eukaryota</taxon>
        <taxon>Viridiplantae</taxon>
        <taxon>Streptophyta</taxon>
        <taxon>Embryophyta</taxon>
        <taxon>Tracheophyta</taxon>
        <taxon>Spermatophyta</taxon>
        <taxon>Magnoliopsida</taxon>
        <taxon>Liliopsida</taxon>
        <taxon>Poales</taxon>
        <taxon>Poaceae</taxon>
        <taxon>PACMAD clade</taxon>
        <taxon>Arundinoideae</taxon>
        <taxon>Arundineae</taxon>
        <taxon>Arundo</taxon>
    </lineage>
</organism>
<sequence length="64" mass="7288">MRSRIFVCCALVCTVAWWMMLGGSFARLKHKGSHCTSSIMLAWLMCLVEQAAWRKHSVLLEACQ</sequence>
<accession>A0A0A9B6U7</accession>
<reference evidence="1" key="2">
    <citation type="journal article" date="2015" name="Data Brief">
        <title>Shoot transcriptome of the giant reed, Arundo donax.</title>
        <authorList>
            <person name="Barrero R.A."/>
            <person name="Guerrero F.D."/>
            <person name="Moolhuijzen P."/>
            <person name="Goolsby J.A."/>
            <person name="Tidwell J."/>
            <person name="Bellgard S.E."/>
            <person name="Bellgard M.I."/>
        </authorList>
    </citation>
    <scope>NUCLEOTIDE SEQUENCE</scope>
    <source>
        <tissue evidence="1">Shoot tissue taken approximately 20 cm above the soil surface</tissue>
    </source>
</reference>
<dbReference type="AlphaFoldDB" id="A0A0A9B6U7"/>